<gene>
    <name evidence="3" type="ORF">OSB04_019444</name>
</gene>
<keyword evidence="4" id="KW-1185">Reference proteome</keyword>
<evidence type="ECO:0000313" key="3">
    <source>
        <dbReference type="EMBL" id="KAJ9546901.1"/>
    </source>
</evidence>
<dbReference type="Pfam" id="PF13976">
    <property type="entry name" value="gag_pre-integrs"/>
    <property type="match status" value="1"/>
</dbReference>
<feature type="region of interest" description="Disordered" evidence="1">
    <location>
        <begin position="1"/>
        <end position="35"/>
    </location>
</feature>
<evidence type="ECO:0000313" key="4">
    <source>
        <dbReference type="Proteomes" id="UP001172457"/>
    </source>
</evidence>
<dbReference type="AlphaFoldDB" id="A0AA38T3S6"/>
<name>A0AA38T3S6_9ASTR</name>
<accession>A0AA38T3S6</accession>
<evidence type="ECO:0000256" key="1">
    <source>
        <dbReference type="SAM" id="MobiDB-lite"/>
    </source>
</evidence>
<sequence>MKHHVSSSLRGLEAKEPQTNPFRKSEKPNQWHQRVGHGWLPTNYPRLPAGRTPAAGCNQNQGALHISFLSIVGIRDVHIKTNVGHVLVLKVVQHVLDLRLNLISGVALDLQGYKNNFKGGKWKLSKGSLIIARGYICGTLYKTHVNLCRPNLNAVEEETSPNLRHRKLGHMSEKGLRTLAQKEAISFVKDIAMDPREHCLFGKQH</sequence>
<organism evidence="3 4">
    <name type="scientific">Centaurea solstitialis</name>
    <name type="common">yellow star-thistle</name>
    <dbReference type="NCBI Taxonomy" id="347529"/>
    <lineage>
        <taxon>Eukaryota</taxon>
        <taxon>Viridiplantae</taxon>
        <taxon>Streptophyta</taxon>
        <taxon>Embryophyta</taxon>
        <taxon>Tracheophyta</taxon>
        <taxon>Spermatophyta</taxon>
        <taxon>Magnoliopsida</taxon>
        <taxon>eudicotyledons</taxon>
        <taxon>Gunneridae</taxon>
        <taxon>Pentapetalae</taxon>
        <taxon>asterids</taxon>
        <taxon>campanulids</taxon>
        <taxon>Asterales</taxon>
        <taxon>Asteraceae</taxon>
        <taxon>Carduoideae</taxon>
        <taxon>Cardueae</taxon>
        <taxon>Centaureinae</taxon>
        <taxon>Centaurea</taxon>
    </lineage>
</organism>
<dbReference type="InterPro" id="IPR025724">
    <property type="entry name" value="GAG-pre-integrase_dom"/>
</dbReference>
<dbReference type="EMBL" id="JARYMX010000005">
    <property type="protein sequence ID" value="KAJ9546901.1"/>
    <property type="molecule type" value="Genomic_DNA"/>
</dbReference>
<feature type="domain" description="GAG-pre-integrase" evidence="2">
    <location>
        <begin position="140"/>
        <end position="204"/>
    </location>
</feature>
<reference evidence="3" key="1">
    <citation type="submission" date="2023-03" db="EMBL/GenBank/DDBJ databases">
        <title>Chromosome-scale reference genome and RAD-based genetic map of yellow starthistle (Centaurea solstitialis) reveal putative structural variation and QTLs associated with invader traits.</title>
        <authorList>
            <person name="Reatini B."/>
            <person name="Cang F.A."/>
            <person name="Jiang Q."/>
            <person name="Mckibben M.T.W."/>
            <person name="Barker M.S."/>
            <person name="Rieseberg L.H."/>
            <person name="Dlugosch K.M."/>
        </authorList>
    </citation>
    <scope>NUCLEOTIDE SEQUENCE</scope>
    <source>
        <strain evidence="3">CAN-66</strain>
        <tissue evidence="3">Leaf</tissue>
    </source>
</reference>
<proteinExistence type="predicted"/>
<dbReference type="Proteomes" id="UP001172457">
    <property type="component" value="Chromosome 5"/>
</dbReference>
<comment type="caution">
    <text evidence="3">The sequence shown here is derived from an EMBL/GenBank/DDBJ whole genome shotgun (WGS) entry which is preliminary data.</text>
</comment>
<evidence type="ECO:0000259" key="2">
    <source>
        <dbReference type="Pfam" id="PF13976"/>
    </source>
</evidence>
<protein>
    <recommendedName>
        <fullName evidence="2">GAG-pre-integrase domain-containing protein</fullName>
    </recommendedName>
</protein>